<evidence type="ECO:0000256" key="1">
    <source>
        <dbReference type="SAM" id="SignalP"/>
    </source>
</evidence>
<keyword evidence="1" id="KW-0732">Signal</keyword>
<evidence type="ECO:0000313" key="2">
    <source>
        <dbReference type="EMBL" id="KHN72994.1"/>
    </source>
</evidence>
<name>A0A0B2UUP6_TOXCA</name>
<reference evidence="2 3" key="1">
    <citation type="submission" date="2014-11" db="EMBL/GenBank/DDBJ databases">
        <title>Genetic blueprint of the zoonotic pathogen Toxocara canis.</title>
        <authorList>
            <person name="Zhu X.-Q."/>
            <person name="Korhonen P.K."/>
            <person name="Cai H."/>
            <person name="Young N.D."/>
            <person name="Nejsum P."/>
            <person name="von Samson-Himmelstjerna G."/>
            <person name="Boag P.R."/>
            <person name="Tan P."/>
            <person name="Li Q."/>
            <person name="Min J."/>
            <person name="Yang Y."/>
            <person name="Wang X."/>
            <person name="Fang X."/>
            <person name="Hall R.S."/>
            <person name="Hofmann A."/>
            <person name="Sternberg P.W."/>
            <person name="Jex A.R."/>
            <person name="Gasser R.B."/>
        </authorList>
    </citation>
    <scope>NUCLEOTIDE SEQUENCE [LARGE SCALE GENOMIC DNA]</scope>
    <source>
        <strain evidence="2">PN_DK_2014</strain>
    </source>
</reference>
<dbReference type="AlphaFoldDB" id="A0A0B2UUP6"/>
<sequence length="246" mass="26913">MVSNQVVYLLFFIIINGHNPVQGGASSPVDAVLLLQAAGVPECVRNCTEDLMVAAGSAFNFQSFIKTAKNTRAEYKKATACIKKSGCSDVEGVYDMVIRGYTRCALRKCDTKCGLLSDLNALTNDKEVQQVADEGGNALVLLDHLGPTCKSFICYLSCSQKGLERSCPVTGSAYVDAMVRPLEEVSRHLQTAAKSLVKVVNEHVPKQCLPLMDVDYLNRLKHFGSLPDSRAVCLYDLFTEIWHAID</sequence>
<keyword evidence="3" id="KW-1185">Reference proteome</keyword>
<evidence type="ECO:0008006" key="4">
    <source>
        <dbReference type="Google" id="ProtNLM"/>
    </source>
</evidence>
<dbReference type="OMA" id="ENQKEAC"/>
<evidence type="ECO:0000313" key="3">
    <source>
        <dbReference type="Proteomes" id="UP000031036"/>
    </source>
</evidence>
<dbReference type="InterPro" id="IPR053123">
    <property type="entry name" value="CPG4-like"/>
</dbReference>
<accession>A0A0B2UUP6</accession>
<comment type="caution">
    <text evidence="2">The sequence shown here is derived from an EMBL/GenBank/DDBJ whole genome shotgun (WGS) entry which is preliminary data.</text>
</comment>
<feature type="signal peptide" evidence="1">
    <location>
        <begin position="1"/>
        <end position="23"/>
    </location>
</feature>
<dbReference type="EMBL" id="JPKZ01003183">
    <property type="protein sequence ID" value="KHN72994.1"/>
    <property type="molecule type" value="Genomic_DNA"/>
</dbReference>
<proteinExistence type="predicted"/>
<dbReference type="STRING" id="6265.A0A0B2UUP6"/>
<protein>
    <recommendedName>
        <fullName evidence="4">CPG4 domain-containing protein</fullName>
    </recommendedName>
</protein>
<dbReference type="Proteomes" id="UP000031036">
    <property type="component" value="Unassembled WGS sequence"/>
</dbReference>
<gene>
    <name evidence="2" type="ORF">Tcan_10605</name>
</gene>
<dbReference type="PANTHER" id="PTHR37442:SF1">
    <property type="entry name" value="CHONDROITIN PROTEOGLYCAN 4 DOMAIN-CONTAINING PROTEIN"/>
    <property type="match status" value="1"/>
</dbReference>
<organism evidence="2 3">
    <name type="scientific">Toxocara canis</name>
    <name type="common">Canine roundworm</name>
    <dbReference type="NCBI Taxonomy" id="6265"/>
    <lineage>
        <taxon>Eukaryota</taxon>
        <taxon>Metazoa</taxon>
        <taxon>Ecdysozoa</taxon>
        <taxon>Nematoda</taxon>
        <taxon>Chromadorea</taxon>
        <taxon>Rhabditida</taxon>
        <taxon>Spirurina</taxon>
        <taxon>Ascaridomorpha</taxon>
        <taxon>Ascaridoidea</taxon>
        <taxon>Toxocaridae</taxon>
        <taxon>Toxocara</taxon>
    </lineage>
</organism>
<dbReference type="PANTHER" id="PTHR37442">
    <property type="entry name" value="F18A1.7 PROTEIN-RELATED"/>
    <property type="match status" value="1"/>
</dbReference>
<feature type="chain" id="PRO_5002095734" description="CPG4 domain-containing protein" evidence="1">
    <location>
        <begin position="24"/>
        <end position="246"/>
    </location>
</feature>